<keyword evidence="1" id="KW-0808">Transferase</keyword>
<reference evidence="3 4" key="1">
    <citation type="submission" date="2019-03" db="EMBL/GenBank/DDBJ databases">
        <title>Genomics of glacier-inhabiting Cryobacterium strains.</title>
        <authorList>
            <person name="Liu Q."/>
            <person name="Xin Y.-H."/>
        </authorList>
    </citation>
    <scope>NUCLEOTIDE SEQUENCE [LARGE SCALE GENOMIC DNA]</scope>
    <source>
        <strain evidence="3 4">TMT1-23-1</strain>
    </source>
</reference>
<feature type="domain" description="Methyltransferase" evidence="2">
    <location>
        <begin position="45"/>
        <end position="140"/>
    </location>
</feature>
<protein>
    <submittedName>
        <fullName evidence="3">Class I SAM-dependent methyltransferase</fullName>
    </submittedName>
</protein>
<dbReference type="CDD" id="cd02440">
    <property type="entry name" value="AdoMet_MTases"/>
    <property type="match status" value="1"/>
</dbReference>
<sequence length="218" mass="23547">MAPEANPFGRRYWEDRYAAPGLAWSGQPNPVMVTEVGLLKPGRALDVGSGEGGDALWLARHGWHVTGIDIAATALEKARAHAEADDPKAAARIDWQQHDLTAWSPKRQGFDLVSSQFMHLPEPARTTLFRSLATAVAPGGTLLVVGHDADVDDLSQRRKHLSGLTYSVDDILAAIDGEDLRIEVAESRSRQARNRGAGSATVHDVVVRASRPHSARAV</sequence>
<evidence type="ECO:0000313" key="4">
    <source>
        <dbReference type="Proteomes" id="UP000297853"/>
    </source>
</evidence>
<gene>
    <name evidence="3" type="ORF">E3T28_12505</name>
</gene>
<keyword evidence="4" id="KW-1185">Reference proteome</keyword>
<accession>A0ABY2IYQ7</accession>
<proteinExistence type="predicted"/>
<name>A0ABY2IYQ7_9MICO</name>
<dbReference type="GO" id="GO:0032259">
    <property type="term" value="P:methylation"/>
    <property type="evidence" value="ECO:0007669"/>
    <property type="project" value="UniProtKB-KW"/>
</dbReference>
<dbReference type="Gene3D" id="3.40.50.150">
    <property type="entry name" value="Vaccinia Virus protein VP39"/>
    <property type="match status" value="1"/>
</dbReference>
<comment type="caution">
    <text evidence="3">The sequence shown here is derived from an EMBL/GenBank/DDBJ whole genome shotgun (WGS) entry which is preliminary data.</text>
</comment>
<dbReference type="RefSeq" id="WP_134431724.1">
    <property type="nucleotide sequence ID" value="NZ_SOGQ01000062.1"/>
</dbReference>
<dbReference type="Proteomes" id="UP000297853">
    <property type="component" value="Unassembled WGS sequence"/>
</dbReference>
<evidence type="ECO:0000313" key="3">
    <source>
        <dbReference type="EMBL" id="TFC96536.1"/>
    </source>
</evidence>
<dbReference type="EMBL" id="SOGQ01000062">
    <property type="protein sequence ID" value="TFC96536.1"/>
    <property type="molecule type" value="Genomic_DNA"/>
</dbReference>
<evidence type="ECO:0000256" key="1">
    <source>
        <dbReference type="ARBA" id="ARBA00022679"/>
    </source>
</evidence>
<dbReference type="Pfam" id="PF13649">
    <property type="entry name" value="Methyltransf_25"/>
    <property type="match status" value="1"/>
</dbReference>
<dbReference type="GO" id="GO:0008168">
    <property type="term" value="F:methyltransferase activity"/>
    <property type="evidence" value="ECO:0007669"/>
    <property type="project" value="UniProtKB-KW"/>
</dbReference>
<dbReference type="PANTHER" id="PTHR43861">
    <property type="entry name" value="TRANS-ACONITATE 2-METHYLTRANSFERASE-RELATED"/>
    <property type="match status" value="1"/>
</dbReference>
<dbReference type="SUPFAM" id="SSF53335">
    <property type="entry name" value="S-adenosyl-L-methionine-dependent methyltransferases"/>
    <property type="match status" value="1"/>
</dbReference>
<dbReference type="InterPro" id="IPR041698">
    <property type="entry name" value="Methyltransf_25"/>
</dbReference>
<organism evidence="3 4">
    <name type="scientific">Cryobacterium sinapicolor</name>
    <dbReference type="NCBI Taxonomy" id="1259236"/>
    <lineage>
        <taxon>Bacteria</taxon>
        <taxon>Bacillati</taxon>
        <taxon>Actinomycetota</taxon>
        <taxon>Actinomycetes</taxon>
        <taxon>Micrococcales</taxon>
        <taxon>Microbacteriaceae</taxon>
        <taxon>Cryobacterium</taxon>
    </lineage>
</organism>
<evidence type="ECO:0000259" key="2">
    <source>
        <dbReference type="Pfam" id="PF13649"/>
    </source>
</evidence>
<dbReference type="InterPro" id="IPR029063">
    <property type="entry name" value="SAM-dependent_MTases_sf"/>
</dbReference>
<keyword evidence="3" id="KW-0489">Methyltransferase</keyword>
<dbReference type="PANTHER" id="PTHR43861:SF3">
    <property type="entry name" value="PUTATIVE (AFU_ORTHOLOGUE AFUA_2G14390)-RELATED"/>
    <property type="match status" value="1"/>
</dbReference>